<name>A0A4U7N6H1_9RHOB</name>
<reference evidence="8 9" key="1">
    <citation type="submission" date="2019-04" db="EMBL/GenBank/DDBJ databases">
        <title>Genome sequence of Pelagicola litoralis CL-ES2.</title>
        <authorList>
            <person name="Cao J."/>
        </authorList>
    </citation>
    <scope>NUCLEOTIDE SEQUENCE [LARGE SCALE GENOMIC DNA]</scope>
    <source>
        <strain evidence="8 9">CL-ES2</strain>
    </source>
</reference>
<organism evidence="8 9">
    <name type="scientific">Shimia litoralis</name>
    <dbReference type="NCBI Taxonomy" id="420403"/>
    <lineage>
        <taxon>Bacteria</taxon>
        <taxon>Pseudomonadati</taxon>
        <taxon>Pseudomonadota</taxon>
        <taxon>Alphaproteobacteria</taxon>
        <taxon>Rhodobacterales</taxon>
        <taxon>Roseobacteraceae</taxon>
    </lineage>
</organism>
<feature type="transmembrane region" description="Helical" evidence="7">
    <location>
        <begin position="44"/>
        <end position="66"/>
    </location>
</feature>
<feature type="transmembrane region" description="Helical" evidence="7">
    <location>
        <begin position="12"/>
        <end position="32"/>
    </location>
</feature>
<feature type="transmembrane region" description="Helical" evidence="7">
    <location>
        <begin position="241"/>
        <end position="260"/>
    </location>
</feature>
<feature type="transmembrane region" description="Helical" evidence="7">
    <location>
        <begin position="272"/>
        <end position="295"/>
    </location>
</feature>
<accession>A0A4U7N6H1</accession>
<evidence type="ECO:0000256" key="5">
    <source>
        <dbReference type="ARBA" id="ARBA00022989"/>
    </source>
</evidence>
<dbReference type="InterPro" id="IPR044644">
    <property type="entry name" value="DinF-like"/>
</dbReference>
<feature type="transmembrane region" description="Helical" evidence="7">
    <location>
        <begin position="410"/>
        <end position="427"/>
    </location>
</feature>
<dbReference type="Proteomes" id="UP000306575">
    <property type="component" value="Unassembled WGS sequence"/>
</dbReference>
<feature type="transmembrane region" description="Helical" evidence="7">
    <location>
        <begin position="93"/>
        <end position="115"/>
    </location>
</feature>
<dbReference type="PANTHER" id="PTHR43298">
    <property type="entry name" value="MULTIDRUG RESISTANCE PROTEIN NORM-RELATED"/>
    <property type="match status" value="1"/>
</dbReference>
<dbReference type="GO" id="GO:0015297">
    <property type="term" value="F:antiporter activity"/>
    <property type="evidence" value="ECO:0007669"/>
    <property type="project" value="InterPro"/>
</dbReference>
<keyword evidence="3" id="KW-0813">Transport</keyword>
<proteinExistence type="inferred from homology"/>
<comment type="similarity">
    <text evidence="2">Belongs to the multi antimicrobial extrusion (MATE) (TC 2.A.66.1) family.</text>
</comment>
<evidence type="ECO:0000256" key="2">
    <source>
        <dbReference type="ARBA" id="ARBA00010199"/>
    </source>
</evidence>
<feature type="transmembrane region" description="Helical" evidence="7">
    <location>
        <begin position="386"/>
        <end position="404"/>
    </location>
</feature>
<dbReference type="RefSeq" id="WP_138015301.1">
    <property type="nucleotide sequence ID" value="NZ_SULI01000004.1"/>
</dbReference>
<keyword evidence="9" id="KW-1185">Reference proteome</keyword>
<dbReference type="Pfam" id="PF01554">
    <property type="entry name" value="MatE"/>
    <property type="match status" value="2"/>
</dbReference>
<dbReference type="EMBL" id="SULI01000004">
    <property type="protein sequence ID" value="TKZ21472.1"/>
    <property type="molecule type" value="Genomic_DNA"/>
</dbReference>
<dbReference type="GO" id="GO:0005886">
    <property type="term" value="C:plasma membrane"/>
    <property type="evidence" value="ECO:0007669"/>
    <property type="project" value="TreeGrafter"/>
</dbReference>
<evidence type="ECO:0000256" key="1">
    <source>
        <dbReference type="ARBA" id="ARBA00004141"/>
    </source>
</evidence>
<feature type="transmembrane region" description="Helical" evidence="7">
    <location>
        <begin position="200"/>
        <end position="220"/>
    </location>
</feature>
<dbReference type="OrthoDB" id="9789527at2"/>
<keyword evidence="6 7" id="KW-0472">Membrane</keyword>
<comment type="subcellular location">
    <subcellularLocation>
        <location evidence="1">Membrane</location>
        <topology evidence="1">Multi-pass membrane protein</topology>
    </subcellularLocation>
</comment>
<dbReference type="AlphaFoldDB" id="A0A4U7N6H1"/>
<dbReference type="PANTHER" id="PTHR43298:SF2">
    <property type="entry name" value="FMN_FAD EXPORTER YEEO-RELATED"/>
    <property type="match status" value="1"/>
</dbReference>
<evidence type="ECO:0000256" key="3">
    <source>
        <dbReference type="ARBA" id="ARBA00022448"/>
    </source>
</evidence>
<dbReference type="NCBIfam" id="TIGR00797">
    <property type="entry name" value="matE"/>
    <property type="match status" value="1"/>
</dbReference>
<evidence type="ECO:0000256" key="6">
    <source>
        <dbReference type="ARBA" id="ARBA00023136"/>
    </source>
</evidence>
<evidence type="ECO:0000256" key="4">
    <source>
        <dbReference type="ARBA" id="ARBA00022692"/>
    </source>
</evidence>
<feature type="transmembrane region" description="Helical" evidence="7">
    <location>
        <begin position="167"/>
        <end position="188"/>
    </location>
</feature>
<feature type="transmembrane region" description="Helical" evidence="7">
    <location>
        <begin position="316"/>
        <end position="341"/>
    </location>
</feature>
<protein>
    <submittedName>
        <fullName evidence="8">MATE family efflux transporter</fullName>
    </submittedName>
</protein>
<keyword evidence="4 7" id="KW-0812">Transmembrane</keyword>
<dbReference type="InterPro" id="IPR050222">
    <property type="entry name" value="MATE_MdtK"/>
</dbReference>
<evidence type="ECO:0000256" key="7">
    <source>
        <dbReference type="SAM" id="Phobius"/>
    </source>
</evidence>
<dbReference type="InterPro" id="IPR002528">
    <property type="entry name" value="MATE_fam"/>
</dbReference>
<sequence>MPDIGPITHRRVLRGALPIVVANATVPILGAVDTGVVGQLGTAAPIGAVGLGAIILTGIYWIFGFLRMGTTGLTSQAYGAGRSGEVSAMLTRALMLGIAAGVCIVLLQVPLYWAAFQIAPASPEVETLAQQYLCIRVYSAPAAIAMYGLTGWLIALERTKAVLVVQVWMNCLNIGLDLWFVLGLGWGVQGVALATFLAEWSGLALGLWLCRGAFLQPAWRDWTRIFDKARLREIMAVNTDIMLRSLMLQAIFMSFLFLGARFGDVTLAANQVLLQFLNITAYALDGFAFAAEALVGQAIGGRNVQALRQSVVLSSLWGRVITASLAVLFAGIGAPLIDFMAKAPDVQIEARQYLPYMVAAPLVGVAAWMLDGVFIGATQSRDMRNMMAISLGVYVLAAASLLPLLGNHGLWLALLVSFIARGVTLGLKYPSLERKASVST</sequence>
<gene>
    <name evidence="8" type="ORF">FAP39_05010</name>
</gene>
<keyword evidence="5 7" id="KW-1133">Transmembrane helix</keyword>
<evidence type="ECO:0000313" key="8">
    <source>
        <dbReference type="EMBL" id="TKZ21472.1"/>
    </source>
</evidence>
<comment type="caution">
    <text evidence="8">The sequence shown here is derived from an EMBL/GenBank/DDBJ whole genome shotgun (WGS) entry which is preliminary data.</text>
</comment>
<evidence type="ECO:0000313" key="9">
    <source>
        <dbReference type="Proteomes" id="UP000306575"/>
    </source>
</evidence>
<feature type="transmembrane region" description="Helical" evidence="7">
    <location>
        <begin position="353"/>
        <end position="374"/>
    </location>
</feature>
<feature type="transmembrane region" description="Helical" evidence="7">
    <location>
        <begin position="135"/>
        <end position="155"/>
    </location>
</feature>
<dbReference type="GO" id="GO:0042910">
    <property type="term" value="F:xenobiotic transmembrane transporter activity"/>
    <property type="evidence" value="ECO:0007669"/>
    <property type="project" value="InterPro"/>
</dbReference>
<dbReference type="CDD" id="cd13136">
    <property type="entry name" value="MATE_DinF_like"/>
    <property type="match status" value="1"/>
</dbReference>